<comment type="caution">
    <text evidence="3">The sequence shown here is derived from an EMBL/GenBank/DDBJ whole genome shotgun (WGS) entry which is preliminary data.</text>
</comment>
<evidence type="ECO:0000313" key="4">
    <source>
        <dbReference type="Proteomes" id="UP000734854"/>
    </source>
</evidence>
<evidence type="ECO:0000256" key="1">
    <source>
        <dbReference type="SAM" id="Coils"/>
    </source>
</evidence>
<feature type="region of interest" description="Disordered" evidence="2">
    <location>
        <begin position="38"/>
        <end position="149"/>
    </location>
</feature>
<keyword evidence="1" id="KW-0175">Coiled coil</keyword>
<protein>
    <submittedName>
        <fullName evidence="3">Uncharacterized protein</fullName>
    </submittedName>
</protein>
<dbReference type="PANTHER" id="PTHR35099">
    <property type="entry name" value="OS02G0182700 PROTEIN"/>
    <property type="match status" value="1"/>
</dbReference>
<feature type="coiled-coil region" evidence="1">
    <location>
        <begin position="162"/>
        <end position="189"/>
    </location>
</feature>
<dbReference type="EMBL" id="JACMSC010000009">
    <property type="protein sequence ID" value="KAG6506842.1"/>
    <property type="molecule type" value="Genomic_DNA"/>
</dbReference>
<dbReference type="Proteomes" id="UP000734854">
    <property type="component" value="Unassembled WGS sequence"/>
</dbReference>
<organism evidence="3 4">
    <name type="scientific">Zingiber officinale</name>
    <name type="common">Ginger</name>
    <name type="synonym">Amomum zingiber</name>
    <dbReference type="NCBI Taxonomy" id="94328"/>
    <lineage>
        <taxon>Eukaryota</taxon>
        <taxon>Viridiplantae</taxon>
        <taxon>Streptophyta</taxon>
        <taxon>Embryophyta</taxon>
        <taxon>Tracheophyta</taxon>
        <taxon>Spermatophyta</taxon>
        <taxon>Magnoliopsida</taxon>
        <taxon>Liliopsida</taxon>
        <taxon>Zingiberales</taxon>
        <taxon>Zingiberaceae</taxon>
        <taxon>Zingiber</taxon>
    </lineage>
</organism>
<feature type="compositionally biased region" description="Basic and acidic residues" evidence="2">
    <location>
        <begin position="140"/>
        <end position="149"/>
    </location>
</feature>
<evidence type="ECO:0000313" key="3">
    <source>
        <dbReference type="EMBL" id="KAG6506842.1"/>
    </source>
</evidence>
<proteinExistence type="predicted"/>
<sequence length="230" mass="25597">MATTEASGDDDEWARQAYHNPDLVAAVLISFRLWCPEADGDERPSTSAPPSVCSLEWGTRRKRSRLQIPRVFPLTQEEEEEERKISAATAEAEAEETNRKEKKRRASPQSPLEGYSSASASGGEEGAKTGRSAGVSIAGPEERRNETKVELQAVQTSLLEEKAKLVEEMEIWRKSLEQLRAENGKLKSLRKLPEPPVNNHHTIKAVQQLVAPGRKDFIELPDLNDLPTDC</sequence>
<dbReference type="PANTHER" id="PTHR35099:SF2">
    <property type="entry name" value="OS02G0182700 PROTEIN"/>
    <property type="match status" value="1"/>
</dbReference>
<keyword evidence="4" id="KW-1185">Reference proteome</keyword>
<evidence type="ECO:0000256" key="2">
    <source>
        <dbReference type="SAM" id="MobiDB-lite"/>
    </source>
</evidence>
<name>A0A8J5LAJ1_ZINOF</name>
<gene>
    <name evidence="3" type="ORF">ZIOFF_032174</name>
</gene>
<dbReference type="AlphaFoldDB" id="A0A8J5LAJ1"/>
<feature type="compositionally biased region" description="Low complexity" evidence="2">
    <location>
        <begin position="113"/>
        <end position="122"/>
    </location>
</feature>
<reference evidence="3 4" key="1">
    <citation type="submission" date="2020-08" db="EMBL/GenBank/DDBJ databases">
        <title>Plant Genome Project.</title>
        <authorList>
            <person name="Zhang R.-G."/>
        </authorList>
    </citation>
    <scope>NUCLEOTIDE SEQUENCE [LARGE SCALE GENOMIC DNA]</scope>
    <source>
        <tissue evidence="3">Rhizome</tissue>
    </source>
</reference>
<accession>A0A8J5LAJ1</accession>